<evidence type="ECO:0000313" key="1">
    <source>
        <dbReference type="EMBL" id="KKK86032.1"/>
    </source>
</evidence>
<gene>
    <name evidence="1" type="ORF">LCGC14_2767310</name>
</gene>
<reference evidence="1" key="1">
    <citation type="journal article" date="2015" name="Nature">
        <title>Complex archaea that bridge the gap between prokaryotes and eukaryotes.</title>
        <authorList>
            <person name="Spang A."/>
            <person name="Saw J.H."/>
            <person name="Jorgensen S.L."/>
            <person name="Zaremba-Niedzwiedzka K."/>
            <person name="Martijn J."/>
            <person name="Lind A.E."/>
            <person name="van Eijk R."/>
            <person name="Schleper C."/>
            <person name="Guy L."/>
            <person name="Ettema T.J."/>
        </authorList>
    </citation>
    <scope>NUCLEOTIDE SEQUENCE</scope>
</reference>
<proteinExistence type="predicted"/>
<comment type="caution">
    <text evidence="1">The sequence shown here is derived from an EMBL/GenBank/DDBJ whole genome shotgun (WGS) entry which is preliminary data.</text>
</comment>
<protein>
    <submittedName>
        <fullName evidence="1">Uncharacterized protein</fullName>
    </submittedName>
</protein>
<sequence length="91" mass="10407">MRRSEALMKEKYRALFSSDIGIDVLTDMAYNCGFCEPMETEADKVLFNYFRSVLEMIGIYSPKHFNRGDLIRKLMELPLLPEGIDAAHGEG</sequence>
<accession>A0A0F8YX55</accession>
<dbReference type="AlphaFoldDB" id="A0A0F8YX55"/>
<organism evidence="1">
    <name type="scientific">marine sediment metagenome</name>
    <dbReference type="NCBI Taxonomy" id="412755"/>
    <lineage>
        <taxon>unclassified sequences</taxon>
        <taxon>metagenomes</taxon>
        <taxon>ecological metagenomes</taxon>
    </lineage>
</organism>
<name>A0A0F8YX55_9ZZZZ</name>
<dbReference type="EMBL" id="LAZR01051035">
    <property type="protein sequence ID" value="KKK86032.1"/>
    <property type="molecule type" value="Genomic_DNA"/>
</dbReference>